<dbReference type="PANTHER" id="PTHR47967:SF14">
    <property type="entry name" value="EUKARYOTIC ASPARTYL PROTEASE FAMILY PROTEIN"/>
    <property type="match status" value="1"/>
</dbReference>
<organism evidence="8 9">
    <name type="scientific">Acorus calamus</name>
    <name type="common">Sweet flag</name>
    <dbReference type="NCBI Taxonomy" id="4465"/>
    <lineage>
        <taxon>Eukaryota</taxon>
        <taxon>Viridiplantae</taxon>
        <taxon>Streptophyta</taxon>
        <taxon>Embryophyta</taxon>
        <taxon>Tracheophyta</taxon>
        <taxon>Spermatophyta</taxon>
        <taxon>Magnoliopsida</taxon>
        <taxon>Liliopsida</taxon>
        <taxon>Acoraceae</taxon>
        <taxon>Acorus</taxon>
    </lineage>
</organism>
<evidence type="ECO:0000259" key="7">
    <source>
        <dbReference type="PROSITE" id="PS51767"/>
    </source>
</evidence>
<evidence type="ECO:0000256" key="1">
    <source>
        <dbReference type="ARBA" id="ARBA00007447"/>
    </source>
</evidence>
<feature type="chain" id="PRO_5043474167" evidence="6">
    <location>
        <begin position="19"/>
        <end position="426"/>
    </location>
</feature>
<dbReference type="CDD" id="cd05476">
    <property type="entry name" value="pepsin_A_like_plant"/>
    <property type="match status" value="1"/>
</dbReference>
<dbReference type="Proteomes" id="UP001180020">
    <property type="component" value="Unassembled WGS sequence"/>
</dbReference>
<dbReference type="InterPro" id="IPR034161">
    <property type="entry name" value="Pepsin-like_plant"/>
</dbReference>
<keyword evidence="5" id="KW-0325">Glycoprotein</keyword>
<gene>
    <name evidence="8" type="ORF">QJS10_CPB20g02001</name>
</gene>
<comment type="similarity">
    <text evidence="1">Belongs to the peptidase A1 family.</text>
</comment>
<feature type="signal peptide" evidence="6">
    <location>
        <begin position="1"/>
        <end position="18"/>
    </location>
</feature>
<evidence type="ECO:0000313" key="9">
    <source>
        <dbReference type="Proteomes" id="UP001180020"/>
    </source>
</evidence>
<evidence type="ECO:0000256" key="2">
    <source>
        <dbReference type="ARBA" id="ARBA00022670"/>
    </source>
</evidence>
<dbReference type="GO" id="GO:0004190">
    <property type="term" value="F:aspartic-type endopeptidase activity"/>
    <property type="evidence" value="ECO:0007669"/>
    <property type="project" value="UniProtKB-KW"/>
</dbReference>
<feature type="domain" description="Peptidase A1" evidence="7">
    <location>
        <begin position="85"/>
        <end position="418"/>
    </location>
</feature>
<evidence type="ECO:0000256" key="5">
    <source>
        <dbReference type="ARBA" id="ARBA00023180"/>
    </source>
</evidence>
<dbReference type="InterPro" id="IPR033121">
    <property type="entry name" value="PEPTIDASE_A1"/>
</dbReference>
<evidence type="ECO:0000256" key="4">
    <source>
        <dbReference type="ARBA" id="ARBA00022801"/>
    </source>
</evidence>
<dbReference type="AlphaFoldDB" id="A0AAV9CAP9"/>
<proteinExistence type="inferred from homology"/>
<dbReference type="InterPro" id="IPR051708">
    <property type="entry name" value="Plant_Aspart_Prot_A1"/>
</dbReference>
<keyword evidence="3" id="KW-0064">Aspartyl protease</keyword>
<dbReference type="GO" id="GO:0006508">
    <property type="term" value="P:proteolysis"/>
    <property type="evidence" value="ECO:0007669"/>
    <property type="project" value="UniProtKB-KW"/>
</dbReference>
<dbReference type="Gene3D" id="2.40.70.10">
    <property type="entry name" value="Acid Proteases"/>
    <property type="match status" value="2"/>
</dbReference>
<evidence type="ECO:0000256" key="6">
    <source>
        <dbReference type="SAM" id="SignalP"/>
    </source>
</evidence>
<keyword evidence="4" id="KW-0378">Hydrolase</keyword>
<dbReference type="InterPro" id="IPR021109">
    <property type="entry name" value="Peptidase_aspartic_dom_sf"/>
</dbReference>
<protein>
    <submittedName>
        <fullName evidence="8">Aspartic protease</fullName>
    </submittedName>
</protein>
<sequence>MIVFVLISLIIFTPTTNAANGSFSFTLIHRDSPLSPFHNPNLTRYELNQAKFDRAIAYELALSAMPSSPKLDPITPELTPHKGEYLVRFSVGNPPVPILAIFDTGSGLTWFQCQPCHRCYPQQSPIYDPSNSESSISYQCTDSLCDSTPKHSCGVDQKCTYSASYLDGSISEGELMRDTFTFEGLDSAPVGGLPLVFGCSHTNVVIDPEVWVDGVRAGLVGMDRTSLSLVSQLGQPAFAYCLLGEPQQSSTSHVQIGTSPRMWGNTTDMLRGETYVVMLQRIYLGTQRVVGVPSGHVELDSGTIMTYLEPDFFDPVLNAMKALVKGFEVISDPRKFSELCYAATTKELIESGFPVLVLGFMGGARLEVNVESLFLEVAERLVCMTLRRSPFGLSLIGNLAQQNNVIGYDLENEQIFMSGAFDCSMY</sequence>
<reference evidence="8" key="2">
    <citation type="submission" date="2023-06" db="EMBL/GenBank/DDBJ databases">
        <authorList>
            <person name="Ma L."/>
            <person name="Liu K.-W."/>
            <person name="Li Z."/>
            <person name="Hsiao Y.-Y."/>
            <person name="Qi Y."/>
            <person name="Fu T."/>
            <person name="Tang G."/>
            <person name="Zhang D."/>
            <person name="Sun W.-H."/>
            <person name="Liu D.-K."/>
            <person name="Li Y."/>
            <person name="Chen G.-Z."/>
            <person name="Liu X.-D."/>
            <person name="Liao X.-Y."/>
            <person name="Jiang Y.-T."/>
            <person name="Yu X."/>
            <person name="Hao Y."/>
            <person name="Huang J."/>
            <person name="Zhao X.-W."/>
            <person name="Ke S."/>
            <person name="Chen Y.-Y."/>
            <person name="Wu W.-L."/>
            <person name="Hsu J.-L."/>
            <person name="Lin Y.-F."/>
            <person name="Huang M.-D."/>
            <person name="Li C.-Y."/>
            <person name="Huang L."/>
            <person name="Wang Z.-W."/>
            <person name="Zhao X."/>
            <person name="Zhong W.-Y."/>
            <person name="Peng D.-H."/>
            <person name="Ahmad S."/>
            <person name="Lan S."/>
            <person name="Zhang J.-S."/>
            <person name="Tsai W.-C."/>
            <person name="Van De Peer Y."/>
            <person name="Liu Z.-J."/>
        </authorList>
    </citation>
    <scope>NUCLEOTIDE SEQUENCE</scope>
    <source>
        <strain evidence="8">CP</strain>
        <tissue evidence="8">Leaves</tissue>
    </source>
</reference>
<keyword evidence="2 8" id="KW-0645">Protease</keyword>
<name>A0AAV9CAP9_ACOCL</name>
<dbReference type="PANTHER" id="PTHR47967">
    <property type="entry name" value="OS07G0603500 PROTEIN-RELATED"/>
    <property type="match status" value="1"/>
</dbReference>
<accession>A0AAV9CAP9</accession>
<dbReference type="SUPFAM" id="SSF50630">
    <property type="entry name" value="Acid proteases"/>
    <property type="match status" value="1"/>
</dbReference>
<evidence type="ECO:0000313" key="8">
    <source>
        <dbReference type="EMBL" id="KAK1285368.1"/>
    </source>
</evidence>
<dbReference type="Pfam" id="PF14543">
    <property type="entry name" value="TAXi_N"/>
    <property type="match status" value="1"/>
</dbReference>
<evidence type="ECO:0000256" key="3">
    <source>
        <dbReference type="ARBA" id="ARBA00022750"/>
    </source>
</evidence>
<dbReference type="GO" id="GO:0005576">
    <property type="term" value="C:extracellular region"/>
    <property type="evidence" value="ECO:0007669"/>
    <property type="project" value="TreeGrafter"/>
</dbReference>
<dbReference type="Pfam" id="PF14541">
    <property type="entry name" value="TAXi_C"/>
    <property type="match status" value="1"/>
</dbReference>
<keyword evidence="9" id="KW-1185">Reference proteome</keyword>
<dbReference type="InterPro" id="IPR032861">
    <property type="entry name" value="TAXi_N"/>
</dbReference>
<comment type="caution">
    <text evidence="8">The sequence shown here is derived from an EMBL/GenBank/DDBJ whole genome shotgun (WGS) entry which is preliminary data.</text>
</comment>
<dbReference type="PROSITE" id="PS51767">
    <property type="entry name" value="PEPTIDASE_A1"/>
    <property type="match status" value="1"/>
</dbReference>
<dbReference type="EMBL" id="JAUJYO010000020">
    <property type="protein sequence ID" value="KAK1285368.1"/>
    <property type="molecule type" value="Genomic_DNA"/>
</dbReference>
<reference evidence="8" key="1">
    <citation type="journal article" date="2023" name="Nat. Commun.">
        <title>Diploid and tetraploid genomes of Acorus and the evolution of monocots.</title>
        <authorList>
            <person name="Ma L."/>
            <person name="Liu K.W."/>
            <person name="Li Z."/>
            <person name="Hsiao Y.Y."/>
            <person name="Qi Y."/>
            <person name="Fu T."/>
            <person name="Tang G.D."/>
            <person name="Zhang D."/>
            <person name="Sun W.H."/>
            <person name="Liu D.K."/>
            <person name="Li Y."/>
            <person name="Chen G.Z."/>
            <person name="Liu X.D."/>
            <person name="Liao X.Y."/>
            <person name="Jiang Y.T."/>
            <person name="Yu X."/>
            <person name="Hao Y."/>
            <person name="Huang J."/>
            <person name="Zhao X.W."/>
            <person name="Ke S."/>
            <person name="Chen Y.Y."/>
            <person name="Wu W.L."/>
            <person name="Hsu J.L."/>
            <person name="Lin Y.F."/>
            <person name="Huang M.D."/>
            <person name="Li C.Y."/>
            <person name="Huang L."/>
            <person name="Wang Z.W."/>
            <person name="Zhao X."/>
            <person name="Zhong W.Y."/>
            <person name="Peng D.H."/>
            <person name="Ahmad S."/>
            <person name="Lan S."/>
            <person name="Zhang J.S."/>
            <person name="Tsai W.C."/>
            <person name="Van de Peer Y."/>
            <person name="Liu Z.J."/>
        </authorList>
    </citation>
    <scope>NUCLEOTIDE SEQUENCE</scope>
    <source>
        <strain evidence="8">CP</strain>
    </source>
</reference>
<dbReference type="InterPro" id="IPR032799">
    <property type="entry name" value="TAXi_C"/>
</dbReference>
<keyword evidence="6" id="KW-0732">Signal</keyword>